<dbReference type="Gene3D" id="3.40.50.300">
    <property type="entry name" value="P-loop containing nucleotide triphosphate hydrolases"/>
    <property type="match status" value="1"/>
</dbReference>
<dbReference type="Pfam" id="PF12770">
    <property type="entry name" value="CHAT"/>
    <property type="match status" value="1"/>
</dbReference>
<dbReference type="SUPFAM" id="SSF52540">
    <property type="entry name" value="P-loop containing nucleoside triphosphate hydrolases"/>
    <property type="match status" value="1"/>
</dbReference>
<dbReference type="SUPFAM" id="SSF48452">
    <property type="entry name" value="TPR-like"/>
    <property type="match status" value="3"/>
</dbReference>
<reference evidence="3" key="1">
    <citation type="submission" date="2020-10" db="EMBL/GenBank/DDBJ databases">
        <title>Taxonomic study of unclassified bacteria belonging to the class Ktedonobacteria.</title>
        <authorList>
            <person name="Yabe S."/>
            <person name="Wang C.M."/>
            <person name="Zheng Y."/>
            <person name="Sakai Y."/>
            <person name="Cavaletti L."/>
            <person name="Monciardini P."/>
            <person name="Donadio S."/>
        </authorList>
    </citation>
    <scope>NUCLEOTIDE SEQUENCE</scope>
    <source>
        <strain evidence="3">ID150040</strain>
    </source>
</reference>
<dbReference type="PANTHER" id="PTHR47691:SF3">
    <property type="entry name" value="HTH-TYPE TRANSCRIPTIONAL REGULATOR RV0890C-RELATED"/>
    <property type="match status" value="1"/>
</dbReference>
<feature type="repeat" description="TPR" evidence="1">
    <location>
        <begin position="1021"/>
        <end position="1054"/>
    </location>
</feature>
<proteinExistence type="predicted"/>
<dbReference type="InterPro" id="IPR019734">
    <property type="entry name" value="TPR_rpt"/>
</dbReference>
<evidence type="ECO:0000313" key="4">
    <source>
        <dbReference type="Proteomes" id="UP000597444"/>
    </source>
</evidence>
<dbReference type="Proteomes" id="UP000597444">
    <property type="component" value="Unassembled WGS sequence"/>
</dbReference>
<evidence type="ECO:0000256" key="1">
    <source>
        <dbReference type="PROSITE-ProRule" id="PRU00339"/>
    </source>
</evidence>
<name>A0A8J3IJE4_9CHLR</name>
<comment type="caution">
    <text evidence="3">The sequence shown here is derived from an EMBL/GenBank/DDBJ whole genome shotgun (WGS) entry which is preliminary data.</text>
</comment>
<dbReference type="EMBL" id="BNJK01000001">
    <property type="protein sequence ID" value="GHO91261.1"/>
    <property type="molecule type" value="Genomic_DNA"/>
</dbReference>
<keyword evidence="4" id="KW-1185">Reference proteome</keyword>
<dbReference type="InterPro" id="IPR024983">
    <property type="entry name" value="CHAT_dom"/>
</dbReference>
<dbReference type="InterPro" id="IPR027417">
    <property type="entry name" value="P-loop_NTPase"/>
</dbReference>
<dbReference type="RefSeq" id="WP_220202165.1">
    <property type="nucleotide sequence ID" value="NZ_BNJK01000001.1"/>
</dbReference>
<dbReference type="Pfam" id="PF13424">
    <property type="entry name" value="TPR_12"/>
    <property type="match status" value="3"/>
</dbReference>
<dbReference type="PROSITE" id="PS50005">
    <property type="entry name" value="TPR"/>
    <property type="match status" value="1"/>
</dbReference>
<gene>
    <name evidence="3" type="ORF">KSF_013090</name>
</gene>
<accession>A0A8J3IJE4</accession>
<dbReference type="PANTHER" id="PTHR47691">
    <property type="entry name" value="REGULATOR-RELATED"/>
    <property type="match status" value="1"/>
</dbReference>
<protein>
    <recommendedName>
        <fullName evidence="2">CHAT domain-containing protein</fullName>
    </recommendedName>
</protein>
<organism evidence="3 4">
    <name type="scientific">Reticulibacter mediterranei</name>
    <dbReference type="NCBI Taxonomy" id="2778369"/>
    <lineage>
        <taxon>Bacteria</taxon>
        <taxon>Bacillati</taxon>
        <taxon>Chloroflexota</taxon>
        <taxon>Ktedonobacteria</taxon>
        <taxon>Ktedonobacterales</taxon>
        <taxon>Reticulibacteraceae</taxon>
        <taxon>Reticulibacter</taxon>
    </lineage>
</organism>
<sequence length="1288" mass="143907">MGETLNLLFRSRENGTYELQVKENWSGRTVCGSFVPPYTSKQLNAVLKKLNNLDSSYQELREIGQRLFLALCGSETPGTNRPESSEQSVQAVLRSVIQRTLKRRGTVALTFCFSPGCDEFVRYPWELLHNGDHFLLVSGIFTLTRAFLRPDMPVGCELPVHPPMRVLYIGASPVNCAPLETEQSFAALERGLAPLIETGQVFLDRLEPPTFDQLVRYLSSYGGAGMLDDSDTTIPCYVVHFDGHGAYGRLCPADGCETVNEVESRKCVECGTSLSRVKPQTYLCFCDDEGYNRFIDTQSLRDLFLSSDVRLAVFSACETATLSVEATRQQRQKIAIDTTLATALVTAQVPAVVAMPFSLQDDLSPTFMYHFYEALADGRMLEEALSRARQALLPMQQKSWFIPVLYRRVVEGDESPVPLIASHDTPEEHDHPLAHLGASSIFVGREQEIQDLDQLLTAAATGESRGEVTGRQRLRSGTHHIALTGAAGIGKSALAFEVVRRNQGKFPGGIIGISLQDGKSFGDALIELVHYLHIPTRILPTSDINQRMRLVTGTLRSLASRELPSLLLLDGFEEVKDHAELETWLQFLCSLPEGVVVLVSSRSNPETMMVMEGLHCRWYEYRVGKMINADLLKLFIELAAESGLDQRIHLDDPKQMAILHEICTLLDGYPLGAELIFGTARTIGGKVFTPEAATRSLEEVRDELRSSPLAGIFAVLDVSYRRLTPLARLLLSYLAAFKLPFSREQIMLLVKPETLKTTVQITQTRQFSEDDVMTGLAENWRAARDELVQASFMQFDGRVYTIHPQICHFAITHLPIAERCRVHRVVAAYYSNLPQPALEEWLAAFDHLESAGEPEDLQEAVQVAVRATWAFNGRGHASELLAMLRRAGVHASRLNDKTGEGQIQCCLGAILRVLGRAIEAEACLRSSLEYHRQQHEHAYAGWALYELAMLFREEGNFQQASLYAQEGLAAFREANDRKGEAWMQTVVGEVSRGCGAYYEALGHFELALTSFRNLRDQEGIASVLRDRGTVYEALGQYSRASNDYEAALRIFQALNLQASQAWVLADQSIVCTDQGDLEKAERLCSSAIAQFRELTIPRGEGWALRAMGDIFRERHDFIQAHALYEDALGKFNAVGDRVDQARVLNSLGALVFDGGEYLAAKGFYEQAQMIAHEQGARQIDGRALRGLGDVARVLRRFVEAERCYQEASAIASDLDTPAELCAVLRRRGMLYTLQEKYCEALDCWVQALALDQRLGHPVRVDLQQRIDQLVAEQHLEESYRELRVRYGL</sequence>
<feature type="domain" description="CHAT" evidence="2">
    <location>
        <begin position="108"/>
        <end position="399"/>
    </location>
</feature>
<evidence type="ECO:0000313" key="3">
    <source>
        <dbReference type="EMBL" id="GHO91261.1"/>
    </source>
</evidence>
<keyword evidence="1" id="KW-0802">TPR repeat</keyword>
<dbReference type="SMART" id="SM00028">
    <property type="entry name" value="TPR"/>
    <property type="match status" value="8"/>
</dbReference>
<dbReference type="InterPro" id="IPR011990">
    <property type="entry name" value="TPR-like_helical_dom_sf"/>
</dbReference>
<dbReference type="Gene3D" id="1.25.40.10">
    <property type="entry name" value="Tetratricopeptide repeat domain"/>
    <property type="match status" value="2"/>
</dbReference>
<evidence type="ECO:0000259" key="2">
    <source>
        <dbReference type="Pfam" id="PF12770"/>
    </source>
</evidence>